<sequence>AMAESKKMFDEMITSIERMRSEVTKLININERAAFSQAEGLMERLEQEIDELKKKETGLKQLYSTEDHIHFLQ</sequence>
<name>A0ABD0R4R8_CIRMR</name>
<protein>
    <recommendedName>
        <fullName evidence="5">TRIM8/14/16/25/29/45/65 coiled-coil region domain-containing protein</fullName>
    </recommendedName>
</protein>
<keyword evidence="4" id="KW-0175">Coiled coil</keyword>
<gene>
    <name evidence="6" type="ORF">M9458_011712</name>
</gene>
<keyword evidence="3" id="KW-0862">Zinc</keyword>
<feature type="domain" description="TRIM8/14/16/25/29/45/65 coiled-coil region" evidence="5">
    <location>
        <begin position="1"/>
        <end position="73"/>
    </location>
</feature>
<dbReference type="Proteomes" id="UP001529510">
    <property type="component" value="Unassembled WGS sequence"/>
</dbReference>
<keyword evidence="2" id="KW-0863">Zinc-finger</keyword>
<evidence type="ECO:0000256" key="3">
    <source>
        <dbReference type="ARBA" id="ARBA00022833"/>
    </source>
</evidence>
<dbReference type="PANTHER" id="PTHR25465:SF30">
    <property type="entry name" value="FINTRIM FAMILY, MEMBER 82"/>
    <property type="match status" value="1"/>
</dbReference>
<organism evidence="6 7">
    <name type="scientific">Cirrhinus mrigala</name>
    <name type="common">Mrigala</name>
    <dbReference type="NCBI Taxonomy" id="683832"/>
    <lineage>
        <taxon>Eukaryota</taxon>
        <taxon>Metazoa</taxon>
        <taxon>Chordata</taxon>
        <taxon>Craniata</taxon>
        <taxon>Vertebrata</taxon>
        <taxon>Euteleostomi</taxon>
        <taxon>Actinopterygii</taxon>
        <taxon>Neopterygii</taxon>
        <taxon>Teleostei</taxon>
        <taxon>Ostariophysi</taxon>
        <taxon>Cypriniformes</taxon>
        <taxon>Cyprinidae</taxon>
        <taxon>Labeoninae</taxon>
        <taxon>Labeonini</taxon>
        <taxon>Cirrhinus</taxon>
    </lineage>
</organism>
<keyword evidence="7" id="KW-1185">Reference proteome</keyword>
<dbReference type="PANTHER" id="PTHR25465">
    <property type="entry name" value="B-BOX DOMAIN CONTAINING"/>
    <property type="match status" value="1"/>
</dbReference>
<evidence type="ECO:0000256" key="2">
    <source>
        <dbReference type="ARBA" id="ARBA00022771"/>
    </source>
</evidence>
<reference evidence="6 7" key="1">
    <citation type="submission" date="2024-05" db="EMBL/GenBank/DDBJ databases">
        <title>Genome sequencing and assembly of Indian major carp, Cirrhinus mrigala (Hamilton, 1822).</title>
        <authorList>
            <person name="Mohindra V."/>
            <person name="Chowdhury L.M."/>
            <person name="Lal K."/>
            <person name="Jena J.K."/>
        </authorList>
    </citation>
    <scope>NUCLEOTIDE SEQUENCE [LARGE SCALE GENOMIC DNA]</scope>
    <source>
        <strain evidence="6">CM1030</strain>
        <tissue evidence="6">Blood</tissue>
    </source>
</reference>
<feature type="non-terminal residue" evidence="6">
    <location>
        <position position="1"/>
    </location>
</feature>
<dbReference type="GO" id="GO:0008270">
    <property type="term" value="F:zinc ion binding"/>
    <property type="evidence" value="ECO:0007669"/>
    <property type="project" value="UniProtKB-KW"/>
</dbReference>
<accession>A0ABD0R4R8</accession>
<feature type="coiled-coil region" evidence="4">
    <location>
        <begin position="28"/>
        <end position="62"/>
    </location>
</feature>
<dbReference type="InterPro" id="IPR051051">
    <property type="entry name" value="E3_ubiq-ligase_TRIM/RNF"/>
</dbReference>
<dbReference type="AlphaFoldDB" id="A0ABD0R4R8"/>
<evidence type="ECO:0000313" key="7">
    <source>
        <dbReference type="Proteomes" id="UP001529510"/>
    </source>
</evidence>
<proteinExistence type="predicted"/>
<comment type="caution">
    <text evidence="6">The sequence shown here is derived from an EMBL/GenBank/DDBJ whole genome shotgun (WGS) entry which is preliminary data.</text>
</comment>
<dbReference type="Pfam" id="PF25600">
    <property type="entry name" value="TRIM_CC"/>
    <property type="match status" value="1"/>
</dbReference>
<dbReference type="EMBL" id="JAMKFB020000005">
    <property type="protein sequence ID" value="KAL0193416.1"/>
    <property type="molecule type" value="Genomic_DNA"/>
</dbReference>
<feature type="non-terminal residue" evidence="6">
    <location>
        <position position="73"/>
    </location>
</feature>
<dbReference type="InterPro" id="IPR058030">
    <property type="entry name" value="TRIM8/14/16/25/29/45/65_CC"/>
</dbReference>
<evidence type="ECO:0000259" key="5">
    <source>
        <dbReference type="Pfam" id="PF25600"/>
    </source>
</evidence>
<keyword evidence="1" id="KW-0479">Metal-binding</keyword>
<evidence type="ECO:0000313" key="6">
    <source>
        <dbReference type="EMBL" id="KAL0193416.1"/>
    </source>
</evidence>
<evidence type="ECO:0000256" key="4">
    <source>
        <dbReference type="SAM" id="Coils"/>
    </source>
</evidence>
<evidence type="ECO:0000256" key="1">
    <source>
        <dbReference type="ARBA" id="ARBA00022723"/>
    </source>
</evidence>